<protein>
    <recommendedName>
        <fullName evidence="4">Protein kinase domain-containing protein</fullName>
    </recommendedName>
</protein>
<dbReference type="GO" id="GO:0005634">
    <property type="term" value="C:nucleus"/>
    <property type="evidence" value="ECO:0007669"/>
    <property type="project" value="TreeGrafter"/>
</dbReference>
<dbReference type="Gene3D" id="3.30.200.20">
    <property type="entry name" value="Phosphorylase Kinase, domain 1"/>
    <property type="match status" value="1"/>
</dbReference>
<comment type="caution">
    <text evidence="5">The sequence shown here is derived from an EMBL/GenBank/DDBJ whole genome shotgun (WGS) entry which is preliminary data.</text>
</comment>
<dbReference type="SUPFAM" id="SSF56112">
    <property type="entry name" value="Protein kinase-like (PK-like)"/>
    <property type="match status" value="1"/>
</dbReference>
<evidence type="ECO:0000313" key="6">
    <source>
        <dbReference type="Proteomes" id="UP001066276"/>
    </source>
</evidence>
<evidence type="ECO:0000256" key="1">
    <source>
        <dbReference type="ARBA" id="ARBA00023013"/>
    </source>
</evidence>
<dbReference type="GO" id="GO:0032436">
    <property type="term" value="P:positive regulation of proteasomal ubiquitin-dependent protein catabolic process"/>
    <property type="evidence" value="ECO:0007669"/>
    <property type="project" value="TreeGrafter"/>
</dbReference>
<dbReference type="InterPro" id="IPR000719">
    <property type="entry name" value="Prot_kinase_dom"/>
</dbReference>
<reference evidence="5" key="1">
    <citation type="journal article" date="2022" name="bioRxiv">
        <title>Sequencing and chromosome-scale assembly of the giantPleurodeles waltlgenome.</title>
        <authorList>
            <person name="Brown T."/>
            <person name="Elewa A."/>
            <person name="Iarovenko S."/>
            <person name="Subramanian E."/>
            <person name="Araus A.J."/>
            <person name="Petzold A."/>
            <person name="Susuki M."/>
            <person name="Suzuki K.-i.T."/>
            <person name="Hayashi T."/>
            <person name="Toyoda A."/>
            <person name="Oliveira C."/>
            <person name="Osipova E."/>
            <person name="Leigh N.D."/>
            <person name="Simon A."/>
            <person name="Yun M.H."/>
        </authorList>
    </citation>
    <scope>NUCLEOTIDE SEQUENCE</scope>
    <source>
        <strain evidence="5">20211129_DDA</strain>
        <tissue evidence="5">Liver</tissue>
    </source>
</reference>
<feature type="region of interest" description="Disordered" evidence="3">
    <location>
        <begin position="1"/>
        <end position="37"/>
    </location>
</feature>
<dbReference type="GO" id="GO:0004860">
    <property type="term" value="F:protein kinase inhibitor activity"/>
    <property type="evidence" value="ECO:0007669"/>
    <property type="project" value="UniProtKB-KW"/>
</dbReference>
<dbReference type="PROSITE" id="PS50011">
    <property type="entry name" value="PROTEIN_KINASE_DOM"/>
    <property type="match status" value="1"/>
</dbReference>
<dbReference type="SMART" id="SM00220">
    <property type="entry name" value="S_TKc"/>
    <property type="match status" value="1"/>
</dbReference>
<dbReference type="InterPro" id="IPR011009">
    <property type="entry name" value="Kinase-like_dom_sf"/>
</dbReference>
<dbReference type="Pfam" id="PF00069">
    <property type="entry name" value="Pkinase"/>
    <property type="match status" value="1"/>
</dbReference>
<name>A0AAV7P6K2_PLEWA</name>
<proteinExistence type="inferred from homology"/>
<gene>
    <name evidence="5" type="ORF">NDU88_001405</name>
</gene>
<organism evidence="5 6">
    <name type="scientific">Pleurodeles waltl</name>
    <name type="common">Iberian ribbed newt</name>
    <dbReference type="NCBI Taxonomy" id="8319"/>
    <lineage>
        <taxon>Eukaryota</taxon>
        <taxon>Metazoa</taxon>
        <taxon>Chordata</taxon>
        <taxon>Craniata</taxon>
        <taxon>Vertebrata</taxon>
        <taxon>Euteleostomi</taxon>
        <taxon>Amphibia</taxon>
        <taxon>Batrachia</taxon>
        <taxon>Caudata</taxon>
        <taxon>Salamandroidea</taxon>
        <taxon>Salamandridae</taxon>
        <taxon>Pleurodelinae</taxon>
        <taxon>Pleurodeles</taxon>
    </lineage>
</organism>
<evidence type="ECO:0000256" key="2">
    <source>
        <dbReference type="ARBA" id="ARBA00038180"/>
    </source>
</evidence>
<dbReference type="GO" id="GO:0004672">
    <property type="term" value="F:protein kinase activity"/>
    <property type="evidence" value="ECO:0007669"/>
    <property type="project" value="InterPro"/>
</dbReference>
<dbReference type="InterPro" id="IPR024104">
    <property type="entry name" value="Tribbles/Ser_Thr_kinase_40"/>
</dbReference>
<dbReference type="GO" id="GO:0005524">
    <property type="term" value="F:ATP binding"/>
    <property type="evidence" value="ECO:0007669"/>
    <property type="project" value="InterPro"/>
</dbReference>
<sequence length="422" mass="47526">MLSVPTHPATPGRHLPCSSLPHPGPSYTRQHPGAHQATPVRITQAGERPEDCTCARPVSLPTPSRLPEMSLNVHNVPRAALLSRKRLDVEDSDTPRCKRPRIGPQPGLAPCLRPLPRPSCAAPQERTISRIGPYTLLDHQERQNVYLAVHKHTEEPYICKVYTMKNYHKVTAPYGRLPPHPNIAPMAEIILGDQSAYIFQEPGHGDMHSHIRQRKRLPEREVATIFRQMAEAVAHCHAEGVLLRDLKLRKFIFRDKERTKVVLENLEDCHLLDGPEDSLSDKHGCPAYVGPEILSMDSYSGKAADIWSLGVILYTMLVGRYPFEDTNPASLFNKIRKGVFSIPDCLSPKARCLIHSILRKDPTERLTAQGILLHPWLLATDAMLEDCRLHPSDETGHDQEVPEFKICEDQYDGEEEDQALYS</sequence>
<dbReference type="PANTHER" id="PTHR22961:SF14">
    <property type="entry name" value="TRIBBLES HOMOLOG 3"/>
    <property type="match status" value="1"/>
</dbReference>
<dbReference type="PANTHER" id="PTHR22961">
    <property type="entry name" value="SER/THR PROTEIN KINASE-TRB"/>
    <property type="match status" value="1"/>
</dbReference>
<feature type="domain" description="Protein kinase" evidence="4">
    <location>
        <begin position="131"/>
        <end position="377"/>
    </location>
</feature>
<dbReference type="GO" id="GO:0031434">
    <property type="term" value="F:mitogen-activated protein kinase kinase binding"/>
    <property type="evidence" value="ECO:0007669"/>
    <property type="project" value="TreeGrafter"/>
</dbReference>
<evidence type="ECO:0000256" key="3">
    <source>
        <dbReference type="SAM" id="MobiDB-lite"/>
    </source>
</evidence>
<evidence type="ECO:0000313" key="5">
    <source>
        <dbReference type="EMBL" id="KAJ1122932.1"/>
    </source>
</evidence>
<evidence type="ECO:0000259" key="4">
    <source>
        <dbReference type="PROSITE" id="PS50011"/>
    </source>
</evidence>
<dbReference type="AlphaFoldDB" id="A0AAV7P6K2"/>
<keyword evidence="6" id="KW-1185">Reference proteome</keyword>
<feature type="region of interest" description="Disordered" evidence="3">
    <location>
        <begin position="91"/>
        <end position="110"/>
    </location>
</feature>
<dbReference type="Proteomes" id="UP001066276">
    <property type="component" value="Chromosome 7"/>
</dbReference>
<keyword evidence="1" id="KW-0649">Protein kinase inhibitor</keyword>
<accession>A0AAV7P6K2</accession>
<dbReference type="EMBL" id="JANPWB010000011">
    <property type="protein sequence ID" value="KAJ1122932.1"/>
    <property type="molecule type" value="Genomic_DNA"/>
</dbReference>
<dbReference type="Gene3D" id="1.10.510.10">
    <property type="entry name" value="Transferase(Phosphotransferase) domain 1"/>
    <property type="match status" value="1"/>
</dbReference>
<dbReference type="FunFam" id="1.10.510.10:FF:000153">
    <property type="entry name" value="Tribbles homolog 2"/>
    <property type="match status" value="1"/>
</dbReference>
<comment type="similarity">
    <text evidence="2">Belongs to the protein kinase superfamily. CAMK Ser/Thr protein kinase family. Tribbles subfamily.</text>
</comment>